<gene>
    <name evidence="1" type="ordered locus">STM14_4521</name>
</gene>
<dbReference type="Proteomes" id="UP000002695">
    <property type="component" value="Chromosome"/>
</dbReference>
<dbReference type="AlphaFoldDB" id="A0A0F6B8Q6"/>
<evidence type="ECO:0000313" key="1">
    <source>
        <dbReference type="EMBL" id="ACY90904.1"/>
    </source>
</evidence>
<sequence length="36" mass="4035">MLVTIFFAIDTNSFMFFLQKVTASTNVAPALINVRL</sequence>
<protein>
    <submittedName>
        <fullName evidence="1">Uncharacterized protein</fullName>
    </submittedName>
</protein>
<dbReference type="EMBL" id="CP001363">
    <property type="protein sequence ID" value="ACY90904.1"/>
    <property type="molecule type" value="Genomic_DNA"/>
</dbReference>
<reference evidence="1 2" key="1">
    <citation type="journal article" date="2010" name="J. Bacteriol.">
        <title>Short-term signatures of evolutionary change in the Salmonella enterica serovar typhimurium 14028 genome.</title>
        <authorList>
            <person name="Jarvik T."/>
            <person name="Smillie C."/>
            <person name="Groisman E.A."/>
            <person name="Ochman H."/>
        </authorList>
    </citation>
    <scope>NUCLEOTIDE SEQUENCE [LARGE SCALE GENOMIC DNA]</scope>
    <source>
        <strain evidence="2">14028s / SGSC 2262</strain>
    </source>
</reference>
<keyword evidence="2" id="KW-1185">Reference proteome</keyword>
<organism evidence="1 2">
    <name type="scientific">Salmonella typhimurium (strain 14028s / SGSC 2262)</name>
    <dbReference type="NCBI Taxonomy" id="588858"/>
    <lineage>
        <taxon>Bacteria</taxon>
        <taxon>Pseudomonadati</taxon>
        <taxon>Pseudomonadota</taxon>
        <taxon>Gammaproteobacteria</taxon>
        <taxon>Enterobacterales</taxon>
        <taxon>Enterobacteriaceae</taxon>
        <taxon>Salmonella</taxon>
    </lineage>
</organism>
<accession>A0A0F6B8Q6</accession>
<dbReference type="KEGG" id="seo:STM14_4521"/>
<proteinExistence type="predicted"/>
<name>A0A0F6B8Q6_SALT1</name>
<evidence type="ECO:0000313" key="2">
    <source>
        <dbReference type="Proteomes" id="UP000002695"/>
    </source>
</evidence>
<dbReference type="HOGENOM" id="CLU_3358377_0_0_6"/>